<sequence length="619" mass="67611">MAYAAAAEAATDPLHLQMLGPDGQVLADFAMFDRDLRDFWKLFFSGLAYIVRLVNTHVIVGIMTLYMAISFMLKNDTRNVGELFERSKGACSMFMCARGSASVLTAAVTTLSFQAGSRQQAASGAGVAVLRREAPEARPVPPASRGTLPCDEAPGKLTKSALKTSKERLKRFTSFTIFRTYSQGVDQLTGEWTDQCTRRNNFFERRHGWNGETVVFFSLRWGVWAASLWTRRVDEVVYGTLQDRMAPAKESWRKLFEWKFTHWSAPGVCRCIVPVGIVLKWRSRLCPLPRTTFGDSALGGKLAAAVLLGHGGLFALRLLLVPRIYTIAACMVYAMVYAVGLGVAVWIAAVKVLCLKSFAYELDHFLGDPDVLHGVALVMGIAAIGLGKRLPQMLAAVSATTLGLYVGLVVQNRQQFSEPVFGTVEIPEGVWVPIVAGVVAGAAAASLAYLTWRVALVLLTGSIVMLLGLAVCRILNVPPERIFTVGVSLLSAYRVVGAIVLIVAIIGSVLLVRRFHKGMVSFASANLGTLLLLSGVSYFSQKAGAEAPFSLLDDLARILSEVRGGRCHLWEASREGQEAGDDPGLHGCDCEEQCRTEHWLNWCVPLSSRFQWNWTLILG</sequence>
<keyword evidence="1" id="KW-0812">Transmembrane</keyword>
<dbReference type="EMBL" id="CAUYUJ010008402">
    <property type="protein sequence ID" value="CAK0823840.1"/>
    <property type="molecule type" value="Genomic_DNA"/>
</dbReference>
<feature type="transmembrane region" description="Helical" evidence="1">
    <location>
        <begin position="370"/>
        <end position="386"/>
    </location>
</feature>
<dbReference type="Proteomes" id="UP001189429">
    <property type="component" value="Unassembled WGS sequence"/>
</dbReference>
<feature type="transmembrane region" description="Helical" evidence="1">
    <location>
        <begin position="302"/>
        <end position="320"/>
    </location>
</feature>
<protein>
    <submittedName>
        <fullName evidence="2">Uncharacterized protein</fullName>
    </submittedName>
</protein>
<comment type="caution">
    <text evidence="2">The sequence shown here is derived from an EMBL/GenBank/DDBJ whole genome shotgun (WGS) entry which is preliminary data.</text>
</comment>
<feature type="transmembrane region" description="Helical" evidence="1">
    <location>
        <begin position="393"/>
        <end position="410"/>
    </location>
</feature>
<feature type="transmembrane region" description="Helical" evidence="1">
    <location>
        <begin position="327"/>
        <end position="350"/>
    </location>
</feature>
<evidence type="ECO:0000313" key="2">
    <source>
        <dbReference type="EMBL" id="CAK0823840.1"/>
    </source>
</evidence>
<feature type="transmembrane region" description="Helical" evidence="1">
    <location>
        <begin position="519"/>
        <end position="539"/>
    </location>
</feature>
<proteinExistence type="predicted"/>
<feature type="transmembrane region" description="Helical" evidence="1">
    <location>
        <begin position="430"/>
        <end position="449"/>
    </location>
</feature>
<evidence type="ECO:0000256" key="1">
    <source>
        <dbReference type="SAM" id="Phobius"/>
    </source>
</evidence>
<name>A0ABN9RWT9_9DINO</name>
<reference evidence="2" key="1">
    <citation type="submission" date="2023-10" db="EMBL/GenBank/DDBJ databases">
        <authorList>
            <person name="Chen Y."/>
            <person name="Shah S."/>
            <person name="Dougan E. K."/>
            <person name="Thang M."/>
            <person name="Chan C."/>
        </authorList>
    </citation>
    <scope>NUCLEOTIDE SEQUENCE [LARGE SCALE GENOMIC DNA]</scope>
</reference>
<keyword evidence="1" id="KW-0472">Membrane</keyword>
<feature type="transmembrane region" description="Helical" evidence="1">
    <location>
        <begin position="42"/>
        <end position="69"/>
    </location>
</feature>
<keyword evidence="3" id="KW-1185">Reference proteome</keyword>
<organism evidence="2 3">
    <name type="scientific">Prorocentrum cordatum</name>
    <dbReference type="NCBI Taxonomy" id="2364126"/>
    <lineage>
        <taxon>Eukaryota</taxon>
        <taxon>Sar</taxon>
        <taxon>Alveolata</taxon>
        <taxon>Dinophyceae</taxon>
        <taxon>Prorocentrales</taxon>
        <taxon>Prorocentraceae</taxon>
        <taxon>Prorocentrum</taxon>
    </lineage>
</organism>
<evidence type="ECO:0000313" key="3">
    <source>
        <dbReference type="Proteomes" id="UP001189429"/>
    </source>
</evidence>
<feature type="transmembrane region" description="Helical" evidence="1">
    <location>
        <begin position="456"/>
        <end position="476"/>
    </location>
</feature>
<accession>A0ABN9RWT9</accession>
<keyword evidence="1" id="KW-1133">Transmembrane helix</keyword>
<feature type="transmembrane region" description="Helical" evidence="1">
    <location>
        <begin position="482"/>
        <end position="512"/>
    </location>
</feature>
<gene>
    <name evidence="2" type="ORF">PCOR1329_LOCUS24413</name>
</gene>